<keyword evidence="10" id="KW-1185">Reference proteome</keyword>
<dbReference type="InterPro" id="IPR015358">
    <property type="entry name" value="Tscrpt_reg_MerR_DNA-bd"/>
</dbReference>
<keyword evidence="2" id="KW-0479">Metal-binding</keyword>
<name>A0A5S4FGU4_9ACTN</name>
<dbReference type="Pfam" id="PF09278">
    <property type="entry name" value="MerR-DNA-bind"/>
    <property type="match status" value="1"/>
</dbReference>
<evidence type="ECO:0000313" key="9">
    <source>
        <dbReference type="EMBL" id="TMR18612.1"/>
    </source>
</evidence>
<proteinExistence type="predicted"/>
<keyword evidence="1" id="KW-0001">2Fe-2S</keyword>
<dbReference type="SMART" id="SM00422">
    <property type="entry name" value="HTH_MERR"/>
    <property type="match status" value="1"/>
</dbReference>
<dbReference type="AlphaFoldDB" id="A0A5S4FGU4"/>
<dbReference type="Gene3D" id="1.10.1660.10">
    <property type="match status" value="1"/>
</dbReference>
<comment type="caution">
    <text evidence="9">The sequence shown here is derived from an EMBL/GenBank/DDBJ whole genome shotgun (WGS) entry which is preliminary data.</text>
</comment>
<feature type="domain" description="HTH merR-type" evidence="8">
    <location>
        <begin position="10"/>
        <end position="78"/>
    </location>
</feature>
<evidence type="ECO:0000256" key="2">
    <source>
        <dbReference type="ARBA" id="ARBA00022723"/>
    </source>
</evidence>
<evidence type="ECO:0000256" key="1">
    <source>
        <dbReference type="ARBA" id="ARBA00022714"/>
    </source>
</evidence>
<dbReference type="GO" id="GO:0051537">
    <property type="term" value="F:2 iron, 2 sulfur cluster binding"/>
    <property type="evidence" value="ECO:0007669"/>
    <property type="project" value="UniProtKB-KW"/>
</dbReference>
<dbReference type="PROSITE" id="PS50937">
    <property type="entry name" value="HTH_MERR_2"/>
    <property type="match status" value="1"/>
</dbReference>
<keyword evidence="3" id="KW-0408">Iron</keyword>
<dbReference type="GO" id="GO:0046872">
    <property type="term" value="F:metal ion binding"/>
    <property type="evidence" value="ECO:0007669"/>
    <property type="project" value="UniProtKB-KW"/>
</dbReference>
<evidence type="ECO:0000313" key="10">
    <source>
        <dbReference type="Proteomes" id="UP000309128"/>
    </source>
</evidence>
<keyword evidence="4" id="KW-0411">Iron-sulfur</keyword>
<reference evidence="9 10" key="1">
    <citation type="submission" date="2019-05" db="EMBL/GenBank/DDBJ databases">
        <title>Draft genome sequence of Nonomuraea turkmeniaca DSM 43926.</title>
        <authorList>
            <person name="Saricaoglu S."/>
            <person name="Isik K."/>
        </authorList>
    </citation>
    <scope>NUCLEOTIDE SEQUENCE [LARGE SCALE GENOMIC DNA]</scope>
    <source>
        <strain evidence="9 10">DSM 43926</strain>
    </source>
</reference>
<sequence>MTKVAWNAKELTVGQLAERSGVAVSALHFYEAKGLITSRRTAGNQRRYGRDSLRRVAFIRLAQRIGIPLKTIKDALAELPGERTPTRDDWARLSAAWRTELDDRILQLQRLRDDLTDCIGCGCLSLDRCPVANPYDRLGDEGPGARRIDTQLCPPQLAQVCCSVEPAAAAGS</sequence>
<keyword evidence="6" id="KW-0238">DNA-binding</keyword>
<dbReference type="OrthoDB" id="9802944at2"/>
<dbReference type="Proteomes" id="UP000309128">
    <property type="component" value="Unassembled WGS sequence"/>
</dbReference>
<dbReference type="InterPro" id="IPR047057">
    <property type="entry name" value="MerR_fam"/>
</dbReference>
<gene>
    <name evidence="9" type="primary">soxR</name>
    <name evidence="9" type="ORF">ETD86_21335</name>
</gene>
<dbReference type="InterPro" id="IPR000551">
    <property type="entry name" value="MerR-type_HTH_dom"/>
</dbReference>
<dbReference type="Pfam" id="PF00376">
    <property type="entry name" value="MerR"/>
    <property type="match status" value="1"/>
</dbReference>
<dbReference type="CDD" id="cd01110">
    <property type="entry name" value="HTH_SoxR"/>
    <property type="match status" value="1"/>
</dbReference>
<dbReference type="PANTHER" id="PTHR30204">
    <property type="entry name" value="REDOX-CYCLING DRUG-SENSING TRANSCRIPTIONAL ACTIVATOR SOXR"/>
    <property type="match status" value="1"/>
</dbReference>
<dbReference type="RefSeq" id="WP_138667912.1">
    <property type="nucleotide sequence ID" value="NZ_VCKY01000069.1"/>
</dbReference>
<evidence type="ECO:0000256" key="3">
    <source>
        <dbReference type="ARBA" id="ARBA00023004"/>
    </source>
</evidence>
<evidence type="ECO:0000256" key="7">
    <source>
        <dbReference type="ARBA" id="ARBA00023163"/>
    </source>
</evidence>
<evidence type="ECO:0000259" key="8">
    <source>
        <dbReference type="PROSITE" id="PS50937"/>
    </source>
</evidence>
<protein>
    <submittedName>
        <fullName evidence="9">Redox-sensitive transcriptional activator SoxR</fullName>
    </submittedName>
</protein>
<accession>A0A5S4FGU4</accession>
<dbReference type="PRINTS" id="PR00040">
    <property type="entry name" value="HTHMERR"/>
</dbReference>
<keyword evidence="7" id="KW-0804">Transcription</keyword>
<dbReference type="PROSITE" id="PS00552">
    <property type="entry name" value="HTH_MERR_1"/>
    <property type="match status" value="1"/>
</dbReference>
<evidence type="ECO:0000256" key="4">
    <source>
        <dbReference type="ARBA" id="ARBA00023014"/>
    </source>
</evidence>
<dbReference type="InterPro" id="IPR009061">
    <property type="entry name" value="DNA-bd_dom_put_sf"/>
</dbReference>
<dbReference type="SUPFAM" id="SSF46955">
    <property type="entry name" value="Putative DNA-binding domain"/>
    <property type="match status" value="1"/>
</dbReference>
<organism evidence="9 10">
    <name type="scientific">Nonomuraea turkmeniaca</name>
    <dbReference type="NCBI Taxonomy" id="103838"/>
    <lineage>
        <taxon>Bacteria</taxon>
        <taxon>Bacillati</taxon>
        <taxon>Actinomycetota</taxon>
        <taxon>Actinomycetes</taxon>
        <taxon>Streptosporangiales</taxon>
        <taxon>Streptosporangiaceae</taxon>
        <taxon>Nonomuraea</taxon>
    </lineage>
</organism>
<dbReference type="NCBIfam" id="TIGR01950">
    <property type="entry name" value="SoxR"/>
    <property type="match status" value="1"/>
</dbReference>
<dbReference type="GO" id="GO:0003677">
    <property type="term" value="F:DNA binding"/>
    <property type="evidence" value="ECO:0007669"/>
    <property type="project" value="UniProtKB-KW"/>
</dbReference>
<dbReference type="GO" id="GO:0003700">
    <property type="term" value="F:DNA-binding transcription factor activity"/>
    <property type="evidence" value="ECO:0007669"/>
    <property type="project" value="InterPro"/>
</dbReference>
<dbReference type="InterPro" id="IPR010211">
    <property type="entry name" value="Redox-sen_tscrpt-act_SoxR"/>
</dbReference>
<keyword evidence="5" id="KW-0805">Transcription regulation</keyword>
<dbReference type="EMBL" id="VCKY01000069">
    <property type="protein sequence ID" value="TMR18612.1"/>
    <property type="molecule type" value="Genomic_DNA"/>
</dbReference>
<evidence type="ECO:0000256" key="6">
    <source>
        <dbReference type="ARBA" id="ARBA00023125"/>
    </source>
</evidence>
<evidence type="ECO:0000256" key="5">
    <source>
        <dbReference type="ARBA" id="ARBA00023015"/>
    </source>
</evidence>
<dbReference type="PANTHER" id="PTHR30204:SF0">
    <property type="entry name" value="REDOX-SENSITIVE TRANSCRIPTIONAL ACTIVATOR SOXR"/>
    <property type="match status" value="1"/>
</dbReference>
<dbReference type="GO" id="GO:0006979">
    <property type="term" value="P:response to oxidative stress"/>
    <property type="evidence" value="ECO:0007669"/>
    <property type="project" value="InterPro"/>
</dbReference>